<protein>
    <recommendedName>
        <fullName evidence="3">Transcriptional regulator</fullName>
    </recommendedName>
</protein>
<comment type="caution">
    <text evidence="1">The sequence shown here is derived from an EMBL/GenBank/DDBJ whole genome shotgun (WGS) entry which is preliminary data.</text>
</comment>
<evidence type="ECO:0000313" key="2">
    <source>
        <dbReference type="Proteomes" id="UP000277236"/>
    </source>
</evidence>
<dbReference type="InterPro" id="IPR010982">
    <property type="entry name" value="Lambda_DNA-bd_dom_sf"/>
</dbReference>
<sequence>MKMYEYTGSGLNGIFLKNGYRIVETAYGKGVAIENIEGLHRAIAADIVQQDSPMTGHQFRFLRKEQDLVQLELAEVLRVDIQTVANWEKRGTEGVPGPADIAMRGLYSAYCHIQYGPYQALRSTIPTETATFALEGENWVEAVAA</sequence>
<gene>
    <name evidence="1" type="ORF">ALQ04_01128</name>
</gene>
<dbReference type="Proteomes" id="UP000277236">
    <property type="component" value="Unassembled WGS sequence"/>
</dbReference>
<dbReference type="Gene3D" id="1.10.260.40">
    <property type="entry name" value="lambda repressor-like DNA-binding domains"/>
    <property type="match status" value="1"/>
</dbReference>
<dbReference type="AlphaFoldDB" id="A0A3M4LL13"/>
<proteinExistence type="predicted"/>
<dbReference type="InterPro" id="IPR001387">
    <property type="entry name" value="Cro/C1-type_HTH"/>
</dbReference>
<evidence type="ECO:0000313" key="1">
    <source>
        <dbReference type="EMBL" id="RMQ42205.1"/>
    </source>
</evidence>
<organism evidence="1 2">
    <name type="scientific">Pseudomonas cichorii</name>
    <dbReference type="NCBI Taxonomy" id="36746"/>
    <lineage>
        <taxon>Bacteria</taxon>
        <taxon>Pseudomonadati</taxon>
        <taxon>Pseudomonadota</taxon>
        <taxon>Gammaproteobacteria</taxon>
        <taxon>Pseudomonadales</taxon>
        <taxon>Pseudomonadaceae</taxon>
        <taxon>Pseudomonas</taxon>
    </lineage>
</organism>
<dbReference type="OrthoDB" id="7365244at2"/>
<evidence type="ECO:0008006" key="3">
    <source>
        <dbReference type="Google" id="ProtNLM"/>
    </source>
</evidence>
<dbReference type="RefSeq" id="WP_122317746.1">
    <property type="nucleotide sequence ID" value="NZ_RBRE01000083.1"/>
</dbReference>
<name>A0A3M4LL13_PSECI</name>
<dbReference type="GO" id="GO:0003677">
    <property type="term" value="F:DNA binding"/>
    <property type="evidence" value="ECO:0007669"/>
    <property type="project" value="InterPro"/>
</dbReference>
<dbReference type="EMBL" id="RBRE01000083">
    <property type="protein sequence ID" value="RMQ42205.1"/>
    <property type="molecule type" value="Genomic_DNA"/>
</dbReference>
<dbReference type="CDD" id="cd00093">
    <property type="entry name" value="HTH_XRE"/>
    <property type="match status" value="1"/>
</dbReference>
<dbReference type="SUPFAM" id="SSF47413">
    <property type="entry name" value="lambda repressor-like DNA-binding domains"/>
    <property type="match status" value="1"/>
</dbReference>
<reference evidence="1 2" key="1">
    <citation type="submission" date="2018-08" db="EMBL/GenBank/DDBJ databases">
        <title>Recombination of ecologically and evolutionarily significant loci maintains genetic cohesion in the Pseudomonas syringae species complex.</title>
        <authorList>
            <person name="Dillon M."/>
            <person name="Thakur S."/>
            <person name="Almeida R.N.D."/>
            <person name="Weir B.S."/>
            <person name="Guttman D.S."/>
        </authorList>
    </citation>
    <scope>NUCLEOTIDE SEQUENCE [LARGE SCALE GENOMIC DNA]</scope>
    <source>
        <strain evidence="1 2">ICMP 3353</strain>
    </source>
</reference>
<accession>A0A3M4LL13</accession>